<sequence length="260" mass="29462">MESVKKAVDEIANGLTKAAGDEAKPANQNTQKAAKKEKKKPAAAADELDPKPEFIKKRDDLFNTLWERQQEELAKKPREDITVTGADGKEIKQKSGESWKSWESSPAKIAADISPSLLKRTVVAEVDGVLWDLKRPLEKSCKLRLLDFSDPEAKKVFWHSSAHILGEACERRFGCSLCIGPPVEDGFYYEMSLPDGAPVQTEDWAPIERIVGKITKEKQDFQRLEVSKDDLLRMFDYNRFKQHIIKDKIPDGTRTTVYKN</sequence>
<evidence type="ECO:0000313" key="2">
    <source>
        <dbReference type="Proteomes" id="UP001186974"/>
    </source>
</evidence>
<dbReference type="Proteomes" id="UP001186974">
    <property type="component" value="Unassembled WGS sequence"/>
</dbReference>
<protein>
    <submittedName>
        <fullName evidence="1">Uncharacterized protein</fullName>
    </submittedName>
</protein>
<evidence type="ECO:0000313" key="1">
    <source>
        <dbReference type="EMBL" id="KAK3076563.1"/>
    </source>
</evidence>
<comment type="caution">
    <text evidence="1">The sequence shown here is derived from an EMBL/GenBank/DDBJ whole genome shotgun (WGS) entry which is preliminary data.</text>
</comment>
<feature type="non-terminal residue" evidence="1">
    <location>
        <position position="260"/>
    </location>
</feature>
<proteinExistence type="predicted"/>
<accession>A0ACC3DJ54</accession>
<gene>
    <name evidence="1" type="ORF">LTS18_012674</name>
</gene>
<dbReference type="EMBL" id="JAWDJW010003830">
    <property type="protein sequence ID" value="KAK3076563.1"/>
    <property type="molecule type" value="Genomic_DNA"/>
</dbReference>
<organism evidence="1 2">
    <name type="scientific">Coniosporium uncinatum</name>
    <dbReference type="NCBI Taxonomy" id="93489"/>
    <lineage>
        <taxon>Eukaryota</taxon>
        <taxon>Fungi</taxon>
        <taxon>Dikarya</taxon>
        <taxon>Ascomycota</taxon>
        <taxon>Pezizomycotina</taxon>
        <taxon>Dothideomycetes</taxon>
        <taxon>Dothideomycetes incertae sedis</taxon>
        <taxon>Coniosporium</taxon>
    </lineage>
</organism>
<keyword evidence="2" id="KW-1185">Reference proteome</keyword>
<reference evidence="1" key="1">
    <citation type="submission" date="2024-09" db="EMBL/GenBank/DDBJ databases">
        <title>Black Yeasts Isolated from many extreme environments.</title>
        <authorList>
            <person name="Coleine C."/>
            <person name="Stajich J.E."/>
            <person name="Selbmann L."/>
        </authorList>
    </citation>
    <scope>NUCLEOTIDE SEQUENCE</scope>
    <source>
        <strain evidence="1">CCFEE 5737</strain>
    </source>
</reference>
<name>A0ACC3DJ54_9PEZI</name>